<gene>
    <name evidence="17" type="primary">nad6</name>
</gene>
<keyword evidence="6" id="KW-0679">Respiratory chain</keyword>
<evidence type="ECO:0000256" key="12">
    <source>
        <dbReference type="ARBA" id="ARBA00023128"/>
    </source>
</evidence>
<dbReference type="GO" id="GO:0008137">
    <property type="term" value="F:NADH dehydrogenase (ubiquinone) activity"/>
    <property type="evidence" value="ECO:0007669"/>
    <property type="project" value="UniProtKB-EC"/>
</dbReference>
<organism evidence="17">
    <name type="scientific">Pselaphinae sp. 12 EF-2015</name>
    <dbReference type="NCBI Taxonomy" id="1756871"/>
    <lineage>
        <taxon>Eukaryota</taxon>
        <taxon>Metazoa</taxon>
        <taxon>Ecdysozoa</taxon>
        <taxon>Arthropoda</taxon>
        <taxon>Hexapoda</taxon>
        <taxon>Insecta</taxon>
        <taxon>Pterygota</taxon>
        <taxon>Neoptera</taxon>
        <taxon>Endopterygota</taxon>
        <taxon>Coleoptera</taxon>
        <taxon>Polyphaga</taxon>
        <taxon>Staphyliniformia</taxon>
        <taxon>Staphylinidae</taxon>
        <taxon>Omaliinae group</taxon>
        <taxon>Pselaphinae</taxon>
    </lineage>
</organism>
<evidence type="ECO:0000256" key="10">
    <source>
        <dbReference type="ARBA" id="ARBA00022989"/>
    </source>
</evidence>
<reference evidence="17" key="1">
    <citation type="submission" date="2015-09" db="EMBL/GenBank/DDBJ databases">
        <title>Staphyliniformia phylogenetics from de novo mitogenomic assemblies.</title>
        <authorList>
            <person name="Favreau E.A."/>
            <person name="Linard B."/>
            <person name="Vogler A.P."/>
        </authorList>
    </citation>
    <scope>NUCLEOTIDE SEQUENCE</scope>
</reference>
<evidence type="ECO:0000256" key="5">
    <source>
        <dbReference type="ARBA" id="ARBA00022448"/>
    </source>
</evidence>
<dbReference type="EMBL" id="KT780678">
    <property type="protein sequence ID" value="ALO70954.1"/>
    <property type="molecule type" value="Genomic_DNA"/>
</dbReference>
<geneLocation type="mitochondrion" evidence="17"/>
<comment type="similarity">
    <text evidence="2">Belongs to the complex I subunit 6 family.</text>
</comment>
<evidence type="ECO:0000256" key="7">
    <source>
        <dbReference type="ARBA" id="ARBA00022692"/>
    </source>
</evidence>
<evidence type="ECO:0000256" key="3">
    <source>
        <dbReference type="ARBA" id="ARBA00012944"/>
    </source>
</evidence>
<keyword evidence="10 16" id="KW-1133">Transmembrane helix</keyword>
<keyword evidence="11" id="KW-0520">NAD</keyword>
<keyword evidence="12 17" id="KW-0496">Mitochondrion</keyword>
<dbReference type="AlphaFoldDB" id="A0A0S2M8F4"/>
<feature type="transmembrane region" description="Helical" evidence="16">
    <location>
        <begin position="80"/>
        <end position="104"/>
    </location>
</feature>
<evidence type="ECO:0000256" key="2">
    <source>
        <dbReference type="ARBA" id="ARBA00005698"/>
    </source>
</evidence>
<accession>A0A0S2M8F4</accession>
<evidence type="ECO:0000256" key="9">
    <source>
        <dbReference type="ARBA" id="ARBA00022982"/>
    </source>
</evidence>
<evidence type="ECO:0000256" key="11">
    <source>
        <dbReference type="ARBA" id="ARBA00023027"/>
    </source>
</evidence>
<name>A0A0S2M8F4_9COLE</name>
<dbReference type="GO" id="GO:0031966">
    <property type="term" value="C:mitochondrial membrane"/>
    <property type="evidence" value="ECO:0007669"/>
    <property type="project" value="UniProtKB-SubCell"/>
</dbReference>
<sequence>MLLLLIMNLIMTLSMLFMKHPLSLGLILLMQTINVSLISGLLSNFWFSYILFLIFIGGMLILFMYMISIASNDMFFLNKILLIAIIFILMITLSIFMNFDLYILNLFTMMENYFMNYMINSFLLKFFNYPNKYILIILMIYLFITLIVCVKISNTSFGPMRQKYENSNFF</sequence>
<keyword evidence="13 16" id="KW-0472">Membrane</keyword>
<dbReference type="EC" id="7.1.1.2" evidence="3"/>
<keyword evidence="5" id="KW-0813">Transport</keyword>
<feature type="transmembrane region" description="Helical" evidence="16">
    <location>
        <begin position="45"/>
        <end position="68"/>
    </location>
</feature>
<evidence type="ECO:0000256" key="4">
    <source>
        <dbReference type="ARBA" id="ARBA00021095"/>
    </source>
</evidence>
<evidence type="ECO:0000256" key="14">
    <source>
        <dbReference type="ARBA" id="ARBA00031019"/>
    </source>
</evidence>
<dbReference type="PANTHER" id="PTHR11435:SF1">
    <property type="entry name" value="NADH-UBIQUINONE OXIDOREDUCTASE CHAIN 6"/>
    <property type="match status" value="1"/>
</dbReference>
<evidence type="ECO:0000256" key="1">
    <source>
        <dbReference type="ARBA" id="ARBA00004225"/>
    </source>
</evidence>
<proteinExistence type="inferred from homology"/>
<feature type="transmembrane region" description="Helical" evidence="16">
    <location>
        <begin position="133"/>
        <end position="153"/>
    </location>
</feature>
<keyword evidence="9" id="KW-0249">Electron transport</keyword>
<evidence type="ECO:0000313" key="17">
    <source>
        <dbReference type="EMBL" id="ALO70954.1"/>
    </source>
</evidence>
<evidence type="ECO:0000256" key="13">
    <source>
        <dbReference type="ARBA" id="ARBA00023136"/>
    </source>
</evidence>
<evidence type="ECO:0000256" key="15">
    <source>
        <dbReference type="ARBA" id="ARBA00049551"/>
    </source>
</evidence>
<dbReference type="PANTHER" id="PTHR11435">
    <property type="entry name" value="NADH UBIQUINONE OXIDOREDUCTASE SUBUNIT ND6"/>
    <property type="match status" value="1"/>
</dbReference>
<keyword evidence="7 16" id="KW-0812">Transmembrane</keyword>
<comment type="catalytic activity">
    <reaction evidence="15">
        <text>a ubiquinone + NADH + 5 H(+)(in) = a ubiquinol + NAD(+) + 4 H(+)(out)</text>
        <dbReference type="Rhea" id="RHEA:29091"/>
        <dbReference type="Rhea" id="RHEA-COMP:9565"/>
        <dbReference type="Rhea" id="RHEA-COMP:9566"/>
        <dbReference type="ChEBI" id="CHEBI:15378"/>
        <dbReference type="ChEBI" id="CHEBI:16389"/>
        <dbReference type="ChEBI" id="CHEBI:17976"/>
        <dbReference type="ChEBI" id="CHEBI:57540"/>
        <dbReference type="ChEBI" id="CHEBI:57945"/>
        <dbReference type="EC" id="7.1.1.2"/>
    </reaction>
</comment>
<evidence type="ECO:0000256" key="8">
    <source>
        <dbReference type="ARBA" id="ARBA00022967"/>
    </source>
</evidence>
<keyword evidence="8" id="KW-1278">Translocase</keyword>
<evidence type="ECO:0000256" key="6">
    <source>
        <dbReference type="ARBA" id="ARBA00022660"/>
    </source>
</evidence>
<dbReference type="InterPro" id="IPR050269">
    <property type="entry name" value="ComplexI_Subunit6"/>
</dbReference>
<protein>
    <recommendedName>
        <fullName evidence="4">NADH-ubiquinone oxidoreductase chain 6</fullName>
        <ecNumber evidence="3">7.1.1.2</ecNumber>
    </recommendedName>
    <alternativeName>
        <fullName evidence="14">NADH dehydrogenase subunit 6</fullName>
    </alternativeName>
</protein>
<evidence type="ECO:0000256" key="16">
    <source>
        <dbReference type="SAM" id="Phobius"/>
    </source>
</evidence>
<comment type="subcellular location">
    <subcellularLocation>
        <location evidence="1">Mitochondrion membrane</location>
        <topology evidence="1">Multi-pass membrane protein</topology>
    </subcellularLocation>
</comment>